<dbReference type="Ensembl" id="ENSCINT00000031376.1">
    <property type="protein sequence ID" value="ENSCINP00000033826.1"/>
    <property type="gene ID" value="ENSCING00000019190.1"/>
</dbReference>
<dbReference type="InterPro" id="IPR013320">
    <property type="entry name" value="ConA-like_dom_sf"/>
</dbReference>
<organism evidence="2 3">
    <name type="scientific">Ciona intestinalis</name>
    <name type="common">Transparent sea squirt</name>
    <name type="synonym">Ascidia intestinalis</name>
    <dbReference type="NCBI Taxonomy" id="7719"/>
    <lineage>
        <taxon>Eukaryota</taxon>
        <taxon>Metazoa</taxon>
        <taxon>Chordata</taxon>
        <taxon>Tunicata</taxon>
        <taxon>Ascidiacea</taxon>
        <taxon>Phlebobranchia</taxon>
        <taxon>Cionidae</taxon>
        <taxon>Ciona</taxon>
    </lineage>
</organism>
<dbReference type="Pfam" id="PF00629">
    <property type="entry name" value="MAM"/>
    <property type="match status" value="2"/>
</dbReference>
<sequence>MQLHMHGLNVKDLNVYLKGRLTHRVRMLTRLSGPWSIEGRDEPRVFGEDGDWWNEERVEFNIVEPAQLVLEGVRGENYRGDIAIDDITITQSSCPSALVDCSFDNDTCGWRQMFDDDFNWLPNVGETRTRDTGPSSDHTRADNDGRYLFIEASWPRVEG</sequence>
<dbReference type="PANTHER" id="PTHR23282">
    <property type="entry name" value="APICAL ENDOSOMAL GLYCOPROTEIN PRECURSOR"/>
    <property type="match status" value="1"/>
</dbReference>
<dbReference type="SUPFAM" id="SSF49899">
    <property type="entry name" value="Concanavalin A-like lectins/glucanases"/>
    <property type="match status" value="2"/>
</dbReference>
<dbReference type="InParanoid" id="H2XVZ2"/>
<proteinExistence type="predicted"/>
<reference evidence="2" key="3">
    <citation type="submission" date="2025-09" db="UniProtKB">
        <authorList>
            <consortium name="Ensembl"/>
        </authorList>
    </citation>
    <scope>IDENTIFICATION</scope>
</reference>
<evidence type="ECO:0000313" key="3">
    <source>
        <dbReference type="Proteomes" id="UP000008144"/>
    </source>
</evidence>
<keyword evidence="3" id="KW-1185">Reference proteome</keyword>
<reference evidence="2" key="2">
    <citation type="submission" date="2025-08" db="UniProtKB">
        <authorList>
            <consortium name="Ensembl"/>
        </authorList>
    </citation>
    <scope>IDENTIFICATION</scope>
</reference>
<feature type="domain" description="MAM" evidence="1">
    <location>
        <begin position="99"/>
        <end position="153"/>
    </location>
</feature>
<dbReference type="InterPro" id="IPR051560">
    <property type="entry name" value="MAM_domain-containing"/>
</dbReference>
<dbReference type="Proteomes" id="UP000008144">
    <property type="component" value="Unassembled WGS sequence"/>
</dbReference>
<dbReference type="GO" id="GO:0016020">
    <property type="term" value="C:membrane"/>
    <property type="evidence" value="ECO:0007669"/>
    <property type="project" value="InterPro"/>
</dbReference>
<protein>
    <recommendedName>
        <fullName evidence="1">MAM domain-containing protein</fullName>
    </recommendedName>
</protein>
<dbReference type="STRING" id="7719.ENSCINP00000033826"/>
<dbReference type="AlphaFoldDB" id="H2XVZ2"/>
<dbReference type="GeneTree" id="ENSGT00940000163883"/>
<reference evidence="3" key="1">
    <citation type="journal article" date="2002" name="Science">
        <title>The draft genome of Ciona intestinalis: insights into chordate and vertebrate origins.</title>
        <authorList>
            <person name="Dehal P."/>
            <person name="Satou Y."/>
            <person name="Campbell R.K."/>
            <person name="Chapman J."/>
            <person name="Degnan B."/>
            <person name="De Tomaso A."/>
            <person name="Davidson B."/>
            <person name="Di Gregorio A."/>
            <person name="Gelpke M."/>
            <person name="Goodstein D.M."/>
            <person name="Harafuji N."/>
            <person name="Hastings K.E."/>
            <person name="Ho I."/>
            <person name="Hotta K."/>
            <person name="Huang W."/>
            <person name="Kawashima T."/>
            <person name="Lemaire P."/>
            <person name="Martinez D."/>
            <person name="Meinertzhagen I.A."/>
            <person name="Necula S."/>
            <person name="Nonaka M."/>
            <person name="Putnam N."/>
            <person name="Rash S."/>
            <person name="Saiga H."/>
            <person name="Satake M."/>
            <person name="Terry A."/>
            <person name="Yamada L."/>
            <person name="Wang H.G."/>
            <person name="Awazu S."/>
            <person name="Azumi K."/>
            <person name="Boore J."/>
            <person name="Branno M."/>
            <person name="Chin-Bow S."/>
            <person name="DeSantis R."/>
            <person name="Doyle S."/>
            <person name="Francino P."/>
            <person name="Keys D.N."/>
            <person name="Haga S."/>
            <person name="Hayashi H."/>
            <person name="Hino K."/>
            <person name="Imai K.S."/>
            <person name="Inaba K."/>
            <person name="Kano S."/>
            <person name="Kobayashi K."/>
            <person name="Kobayashi M."/>
            <person name="Lee B.I."/>
            <person name="Makabe K.W."/>
            <person name="Manohar C."/>
            <person name="Matassi G."/>
            <person name="Medina M."/>
            <person name="Mochizuki Y."/>
            <person name="Mount S."/>
            <person name="Morishita T."/>
            <person name="Miura S."/>
            <person name="Nakayama A."/>
            <person name="Nishizaka S."/>
            <person name="Nomoto H."/>
            <person name="Ohta F."/>
            <person name="Oishi K."/>
            <person name="Rigoutsos I."/>
            <person name="Sano M."/>
            <person name="Sasaki A."/>
            <person name="Sasakura Y."/>
            <person name="Shoguchi E."/>
            <person name="Shin-i T."/>
            <person name="Spagnuolo A."/>
            <person name="Stainier D."/>
            <person name="Suzuki M.M."/>
            <person name="Tassy O."/>
            <person name="Takatori N."/>
            <person name="Tokuoka M."/>
            <person name="Yagi K."/>
            <person name="Yoshizaki F."/>
            <person name="Wada S."/>
            <person name="Zhang C."/>
            <person name="Hyatt P.D."/>
            <person name="Larimer F."/>
            <person name="Detter C."/>
            <person name="Doggett N."/>
            <person name="Glavina T."/>
            <person name="Hawkins T."/>
            <person name="Richardson P."/>
            <person name="Lucas S."/>
            <person name="Kohara Y."/>
            <person name="Levine M."/>
            <person name="Satoh N."/>
            <person name="Rokhsar D.S."/>
        </authorList>
    </citation>
    <scope>NUCLEOTIDE SEQUENCE [LARGE SCALE GENOMIC DNA]</scope>
</reference>
<accession>H2XVZ2</accession>
<dbReference type="Gene3D" id="2.60.120.200">
    <property type="match status" value="2"/>
</dbReference>
<evidence type="ECO:0000313" key="2">
    <source>
        <dbReference type="Ensembl" id="ENSCINP00000033826.1"/>
    </source>
</evidence>
<dbReference type="InterPro" id="IPR000998">
    <property type="entry name" value="MAM_dom"/>
</dbReference>
<dbReference type="PROSITE" id="PS50060">
    <property type="entry name" value="MAM_2"/>
    <property type="match status" value="2"/>
</dbReference>
<dbReference type="PANTHER" id="PTHR23282:SF101">
    <property type="entry name" value="MAM DOMAIN-CONTAINING PROTEIN"/>
    <property type="match status" value="1"/>
</dbReference>
<feature type="domain" description="MAM" evidence="1">
    <location>
        <begin position="47"/>
        <end position="96"/>
    </location>
</feature>
<name>H2XVZ2_CIOIN</name>
<dbReference type="HOGENOM" id="CLU_1664632_0_0_1"/>
<evidence type="ECO:0000259" key="1">
    <source>
        <dbReference type="PROSITE" id="PS50060"/>
    </source>
</evidence>